<dbReference type="Proteomes" id="UP000664032">
    <property type="component" value="Unassembled WGS sequence"/>
</dbReference>
<name>A0ACB8HG63_PSICU</name>
<organism evidence="1 2">
    <name type="scientific">Psilocybe cubensis</name>
    <name type="common">Psychedelic mushroom</name>
    <name type="synonym">Stropharia cubensis</name>
    <dbReference type="NCBI Taxonomy" id="181762"/>
    <lineage>
        <taxon>Eukaryota</taxon>
        <taxon>Fungi</taxon>
        <taxon>Dikarya</taxon>
        <taxon>Basidiomycota</taxon>
        <taxon>Agaricomycotina</taxon>
        <taxon>Agaricomycetes</taxon>
        <taxon>Agaricomycetidae</taxon>
        <taxon>Agaricales</taxon>
        <taxon>Agaricineae</taxon>
        <taxon>Strophariaceae</taxon>
        <taxon>Psilocybe</taxon>
    </lineage>
</organism>
<reference evidence="1" key="1">
    <citation type="submission" date="2021-10" db="EMBL/GenBank/DDBJ databases">
        <title>Psilocybe cubensis genome.</title>
        <authorList>
            <person name="Mckernan K.J."/>
            <person name="Crawford S."/>
            <person name="Trippe A."/>
            <person name="Kane L.T."/>
            <person name="Mclaughlin S."/>
        </authorList>
    </citation>
    <scope>NUCLEOTIDE SEQUENCE</scope>
    <source>
        <strain evidence="1">MGC-MH-2018</strain>
    </source>
</reference>
<sequence>MRPPRVGSRLDQASGPRDIKNAPPPRVNQSTSPTGLPRDPPLTAYGETQAEELCQYFLSFPEEDRPTAIFSSPYYRCLQTSKPLAQALGIPIYVEHGLAEWYSPVAPGTGLHPRPGPTESLKTYFPEVDPSWTSIYYPTRKGESVEELHERVDTFTSAFIPTIMKRLPYEHRRRVLLVTHAATTIALVRSFVGDRNLHMKVGCCSLTELQRKSPEEGVSDKQVLGGWKPLALVSGLHLSGGSSREWGFEDIEVEKGRVVEDPGVSGSEYEEDAPVGLQNHLISNL</sequence>
<proteinExistence type="predicted"/>
<protein>
    <submittedName>
        <fullName evidence="1">Uncharacterized protein</fullName>
    </submittedName>
</protein>
<keyword evidence="2" id="KW-1185">Reference proteome</keyword>
<gene>
    <name evidence="1" type="ORF">JR316_0000958</name>
</gene>
<accession>A0ACB8HG63</accession>
<dbReference type="EMBL" id="JAFIQS020000001">
    <property type="protein sequence ID" value="KAH9486893.1"/>
    <property type="molecule type" value="Genomic_DNA"/>
</dbReference>
<evidence type="ECO:0000313" key="1">
    <source>
        <dbReference type="EMBL" id="KAH9486893.1"/>
    </source>
</evidence>
<comment type="caution">
    <text evidence="1">The sequence shown here is derived from an EMBL/GenBank/DDBJ whole genome shotgun (WGS) entry which is preliminary data.</text>
</comment>
<evidence type="ECO:0000313" key="2">
    <source>
        <dbReference type="Proteomes" id="UP000664032"/>
    </source>
</evidence>